<gene>
    <name evidence="1" type="ORF">E5L68_014780</name>
</gene>
<protein>
    <recommendedName>
        <fullName evidence="3">DUF1444 domain-containing protein</fullName>
    </recommendedName>
</protein>
<name>A0ABW9JLP0_9SPHI</name>
<accession>A0ABW9JLP0</accession>
<organism evidence="1 2">
    <name type="scientific">Pedobacter helvus</name>
    <dbReference type="NCBI Taxonomy" id="2563444"/>
    <lineage>
        <taxon>Bacteria</taxon>
        <taxon>Pseudomonadati</taxon>
        <taxon>Bacteroidota</taxon>
        <taxon>Sphingobacteriia</taxon>
        <taxon>Sphingobacteriales</taxon>
        <taxon>Sphingobacteriaceae</taxon>
        <taxon>Pedobacter</taxon>
    </lineage>
</organism>
<sequence>MFGLFGCKDNKKKDFVFDEFKSQIESNGMKIDSVDETGLIYISQGEMTLKVSLDNVRRNYDRDKDKSHISDLVQTLVSYSIELPKNWEDAKDEIYISLFPNDHDFQEFLHAKVTDEFSKVYVYSGQDKLTWITKDDLKKWNITETEIDIQANNNADKLLKTTPITFDTIENRKLGLIEVEHTTLKGALLFAPTMKEKIKTDFGFPFYAVIPVRDFCYIFSEKDFEFFSGRIGKVVVDEYKQSGYPITTEILKFTDNGVEAVGKYPVE</sequence>
<reference evidence="1 2" key="1">
    <citation type="submission" date="2024-12" db="EMBL/GenBank/DDBJ databases">
        <authorList>
            <person name="Hu S."/>
        </authorList>
    </citation>
    <scope>NUCLEOTIDE SEQUENCE [LARGE SCALE GENOMIC DNA]</scope>
    <source>
        <strain evidence="1 2">P-25</strain>
    </source>
</reference>
<keyword evidence="2" id="KW-1185">Reference proteome</keyword>
<dbReference type="Proteomes" id="UP001517367">
    <property type="component" value="Unassembled WGS sequence"/>
</dbReference>
<evidence type="ECO:0000313" key="2">
    <source>
        <dbReference type="Proteomes" id="UP001517367"/>
    </source>
</evidence>
<dbReference type="EMBL" id="SRMP02000029">
    <property type="protein sequence ID" value="MFN0292663.1"/>
    <property type="molecule type" value="Genomic_DNA"/>
</dbReference>
<dbReference type="RefSeq" id="WP_138731237.1">
    <property type="nucleotide sequence ID" value="NZ_SRMP02000029.1"/>
</dbReference>
<evidence type="ECO:0008006" key="3">
    <source>
        <dbReference type="Google" id="ProtNLM"/>
    </source>
</evidence>
<comment type="caution">
    <text evidence="1">The sequence shown here is derived from an EMBL/GenBank/DDBJ whole genome shotgun (WGS) entry which is preliminary data.</text>
</comment>
<proteinExistence type="predicted"/>
<evidence type="ECO:0000313" key="1">
    <source>
        <dbReference type="EMBL" id="MFN0292663.1"/>
    </source>
</evidence>